<dbReference type="Gene3D" id="1.20.1730.10">
    <property type="entry name" value="Sodium/glucose cotransporter"/>
    <property type="match status" value="1"/>
</dbReference>
<protein>
    <recommendedName>
        <fullName evidence="15">Sodium-coupled monocarboxylate transporter 1</fullName>
    </recommendedName>
</protein>
<evidence type="ECO:0000256" key="4">
    <source>
        <dbReference type="ARBA" id="ARBA00022475"/>
    </source>
</evidence>
<dbReference type="InterPro" id="IPR038377">
    <property type="entry name" value="Na/Glc_symporter_sf"/>
</dbReference>
<evidence type="ECO:0000313" key="13">
    <source>
        <dbReference type="EMBL" id="KAL1129074.1"/>
    </source>
</evidence>
<feature type="transmembrane region" description="Helical" evidence="12">
    <location>
        <begin position="390"/>
        <end position="415"/>
    </location>
</feature>
<feature type="transmembrane region" description="Helical" evidence="12">
    <location>
        <begin position="66"/>
        <end position="90"/>
    </location>
</feature>
<proteinExistence type="inferred from homology"/>
<evidence type="ECO:0000256" key="6">
    <source>
        <dbReference type="ARBA" id="ARBA00022989"/>
    </source>
</evidence>
<keyword evidence="4" id="KW-1003">Cell membrane</keyword>
<keyword evidence="10" id="KW-0739">Sodium transport</keyword>
<dbReference type="Proteomes" id="UP001558652">
    <property type="component" value="Unassembled WGS sequence"/>
</dbReference>
<dbReference type="GO" id="GO:0022857">
    <property type="term" value="F:transmembrane transporter activity"/>
    <property type="evidence" value="ECO:0007669"/>
    <property type="project" value="UniProtKB-ARBA"/>
</dbReference>
<dbReference type="EMBL" id="JBFDAA010000009">
    <property type="protein sequence ID" value="KAL1129074.1"/>
    <property type="molecule type" value="Genomic_DNA"/>
</dbReference>
<evidence type="ECO:0000256" key="9">
    <source>
        <dbReference type="ARBA" id="ARBA00023136"/>
    </source>
</evidence>
<gene>
    <name evidence="13" type="ORF">AAG570_013606</name>
</gene>
<dbReference type="Pfam" id="PF00474">
    <property type="entry name" value="SSF"/>
    <property type="match status" value="1"/>
</dbReference>
<dbReference type="PROSITE" id="PS50283">
    <property type="entry name" value="NA_SOLUT_SYMP_3"/>
    <property type="match status" value="1"/>
</dbReference>
<dbReference type="CDD" id="cd11492">
    <property type="entry name" value="SLC5sbd_NIS-SMVT"/>
    <property type="match status" value="1"/>
</dbReference>
<keyword evidence="9 12" id="KW-0472">Membrane</keyword>
<dbReference type="NCBIfam" id="TIGR00813">
    <property type="entry name" value="sss"/>
    <property type="match status" value="1"/>
</dbReference>
<reference evidence="13 14" key="1">
    <citation type="submission" date="2024-07" db="EMBL/GenBank/DDBJ databases">
        <title>Chromosome-level genome assembly of the water stick insect Ranatra chinensis (Heteroptera: Nepidae).</title>
        <authorList>
            <person name="Liu X."/>
        </authorList>
    </citation>
    <scope>NUCLEOTIDE SEQUENCE [LARGE SCALE GENOMIC DNA]</scope>
    <source>
        <strain evidence="13">Cailab_2021Rc</strain>
        <tissue evidence="13">Muscle</tissue>
    </source>
</reference>
<organism evidence="13 14">
    <name type="scientific">Ranatra chinensis</name>
    <dbReference type="NCBI Taxonomy" id="642074"/>
    <lineage>
        <taxon>Eukaryota</taxon>
        <taxon>Metazoa</taxon>
        <taxon>Ecdysozoa</taxon>
        <taxon>Arthropoda</taxon>
        <taxon>Hexapoda</taxon>
        <taxon>Insecta</taxon>
        <taxon>Pterygota</taxon>
        <taxon>Neoptera</taxon>
        <taxon>Paraneoptera</taxon>
        <taxon>Hemiptera</taxon>
        <taxon>Heteroptera</taxon>
        <taxon>Panheteroptera</taxon>
        <taxon>Nepomorpha</taxon>
        <taxon>Nepidae</taxon>
        <taxon>Ranatrinae</taxon>
        <taxon>Ranatra</taxon>
    </lineage>
</organism>
<comment type="subcellular location">
    <subcellularLocation>
        <location evidence="1">Cell membrane</location>
        <topology evidence="1">Multi-pass membrane protein</topology>
    </subcellularLocation>
</comment>
<evidence type="ECO:0000256" key="10">
    <source>
        <dbReference type="ARBA" id="ARBA00023201"/>
    </source>
</evidence>
<accession>A0ABD0Z0Y4</accession>
<evidence type="ECO:0008006" key="15">
    <source>
        <dbReference type="Google" id="ProtNLM"/>
    </source>
</evidence>
<dbReference type="PANTHER" id="PTHR42985">
    <property type="entry name" value="SODIUM-COUPLED MONOCARBOXYLATE TRANSPORTER"/>
    <property type="match status" value="1"/>
</dbReference>
<dbReference type="PANTHER" id="PTHR42985:SF21">
    <property type="entry name" value="SODIUM-DEPENDENT MULTIVITAMIN TRANSPORTER-LIKE PROTEIN"/>
    <property type="match status" value="1"/>
</dbReference>
<feature type="transmembrane region" description="Helical" evidence="12">
    <location>
        <begin position="34"/>
        <end position="54"/>
    </location>
</feature>
<sequence length="445" mass="48471">MLGLSAIIGIYFGCIKGGQDTISGYLLGGKKMPIFPISMSLIASYISGITLLGIPSETYLYGTQLYAIVLANFIVTIVILIFYLPVLHPLQYNSVFEYLEKRFSHSVRCIASITYAIFLVTYIPVVIYVPALAFSQVTGISVQRLAPIICAVCVFYTTLGGLKAVVWSDAVQSIFTLASILAVTIIGCRVVGGLGNVFDISDKGHRLEFFNMDPDIFARNTFWTVVIGSSFSWFALVGLNPGTVQRFTALPNLRDARIAAIICCIGITVIKSVATINGLVIYTKYHGCDPVKIKVIEKADQILPYYVMEIAKDYPGLSGLFISGIVSTALSTMSTGLNVISGTIYEDFLKPCLPKKHTERQASVIMKCTVCVLGVVFLSMVFVVEKLGAILQLAISLGGLSLGTICFVFTFGMFLPWATTKVLKQNNQLCSNGFTTWHDKCATLN</sequence>
<keyword evidence="8" id="KW-0406">Ion transport</keyword>
<feature type="transmembrane region" description="Helical" evidence="12">
    <location>
        <begin position="256"/>
        <end position="282"/>
    </location>
</feature>
<dbReference type="InterPro" id="IPR001734">
    <property type="entry name" value="Na/solute_symporter"/>
</dbReference>
<keyword evidence="3" id="KW-0813">Transport</keyword>
<keyword evidence="14" id="KW-1185">Reference proteome</keyword>
<dbReference type="GO" id="GO:0006814">
    <property type="term" value="P:sodium ion transport"/>
    <property type="evidence" value="ECO:0007669"/>
    <property type="project" value="UniProtKB-KW"/>
</dbReference>
<evidence type="ECO:0000256" key="1">
    <source>
        <dbReference type="ARBA" id="ARBA00004651"/>
    </source>
</evidence>
<comment type="caution">
    <text evidence="13">The sequence shown here is derived from an EMBL/GenBank/DDBJ whole genome shotgun (WGS) entry which is preliminary data.</text>
</comment>
<keyword evidence="6 12" id="KW-1133">Transmembrane helix</keyword>
<keyword evidence="7" id="KW-0915">Sodium</keyword>
<dbReference type="GO" id="GO:0005886">
    <property type="term" value="C:plasma membrane"/>
    <property type="evidence" value="ECO:0007669"/>
    <property type="project" value="UniProtKB-SubCell"/>
</dbReference>
<evidence type="ECO:0000256" key="3">
    <source>
        <dbReference type="ARBA" id="ARBA00022448"/>
    </source>
</evidence>
<keyword evidence="5 12" id="KW-0812">Transmembrane</keyword>
<feature type="transmembrane region" description="Helical" evidence="12">
    <location>
        <begin position="110"/>
        <end position="133"/>
    </location>
</feature>
<feature type="transmembrane region" description="Helical" evidence="12">
    <location>
        <begin position="216"/>
        <end position="236"/>
    </location>
</feature>
<dbReference type="InterPro" id="IPR051163">
    <property type="entry name" value="Sodium:Solute_Symporter_SSF"/>
</dbReference>
<comment type="similarity">
    <text evidence="2 11">Belongs to the sodium:solute symporter (SSF) (TC 2.A.21) family.</text>
</comment>
<dbReference type="AlphaFoldDB" id="A0ABD0Z0Y4"/>
<feature type="transmembrane region" description="Helical" evidence="12">
    <location>
        <begin position="173"/>
        <end position="195"/>
    </location>
</feature>
<evidence type="ECO:0000256" key="5">
    <source>
        <dbReference type="ARBA" id="ARBA00022692"/>
    </source>
</evidence>
<feature type="transmembrane region" description="Helical" evidence="12">
    <location>
        <begin position="145"/>
        <end position="167"/>
    </location>
</feature>
<evidence type="ECO:0000256" key="11">
    <source>
        <dbReference type="RuleBase" id="RU362091"/>
    </source>
</evidence>
<evidence type="ECO:0000256" key="8">
    <source>
        <dbReference type="ARBA" id="ARBA00023065"/>
    </source>
</evidence>
<evidence type="ECO:0000256" key="7">
    <source>
        <dbReference type="ARBA" id="ARBA00023053"/>
    </source>
</evidence>
<feature type="transmembrane region" description="Helical" evidence="12">
    <location>
        <begin position="364"/>
        <end position="384"/>
    </location>
</feature>
<evidence type="ECO:0000256" key="12">
    <source>
        <dbReference type="SAM" id="Phobius"/>
    </source>
</evidence>
<evidence type="ECO:0000256" key="2">
    <source>
        <dbReference type="ARBA" id="ARBA00006434"/>
    </source>
</evidence>
<evidence type="ECO:0000313" key="14">
    <source>
        <dbReference type="Proteomes" id="UP001558652"/>
    </source>
</evidence>
<name>A0ABD0Z0Y4_9HEMI</name>